<dbReference type="FunFam" id="3.40.50.300:FF:000398">
    <property type="entry name" value="Type IV pilus assembly ATPase PilB"/>
    <property type="match status" value="1"/>
</dbReference>
<dbReference type="GO" id="GO:0016887">
    <property type="term" value="F:ATP hydrolysis activity"/>
    <property type="evidence" value="ECO:0007669"/>
    <property type="project" value="TreeGrafter"/>
</dbReference>
<reference evidence="5 6" key="1">
    <citation type="submission" date="2019-07" db="EMBL/GenBank/DDBJ databases">
        <title>Whole genome shotgun sequence of Brevifollis gellanilyticus NBRC 108608.</title>
        <authorList>
            <person name="Hosoyama A."/>
            <person name="Uohara A."/>
            <person name="Ohji S."/>
            <person name="Ichikawa N."/>
        </authorList>
    </citation>
    <scope>NUCLEOTIDE SEQUENCE [LARGE SCALE GENOMIC DNA]</scope>
    <source>
        <strain evidence="5 6">NBRC 108608</strain>
    </source>
</reference>
<evidence type="ECO:0000256" key="2">
    <source>
        <dbReference type="ARBA" id="ARBA00022741"/>
    </source>
</evidence>
<dbReference type="Proteomes" id="UP000321577">
    <property type="component" value="Unassembled WGS sequence"/>
</dbReference>
<dbReference type="SUPFAM" id="SSF52540">
    <property type="entry name" value="P-loop containing nucleoside triphosphate hydrolases"/>
    <property type="match status" value="1"/>
</dbReference>
<feature type="domain" description="AAA+ ATPase" evidence="4">
    <location>
        <begin position="315"/>
        <end position="418"/>
    </location>
</feature>
<dbReference type="Pfam" id="PF00437">
    <property type="entry name" value="T2SSE"/>
    <property type="match status" value="1"/>
</dbReference>
<proteinExistence type="inferred from homology"/>
<dbReference type="OrthoDB" id="9773102at2"/>
<dbReference type="PANTHER" id="PTHR30258">
    <property type="entry name" value="TYPE II SECRETION SYSTEM PROTEIN GSPE-RELATED"/>
    <property type="match status" value="1"/>
</dbReference>
<keyword evidence="6" id="KW-1185">Reference proteome</keyword>
<dbReference type="InterPro" id="IPR001482">
    <property type="entry name" value="T2SS/T4SS_dom"/>
</dbReference>
<dbReference type="Pfam" id="PF05157">
    <property type="entry name" value="MshEN"/>
    <property type="match status" value="1"/>
</dbReference>
<dbReference type="SUPFAM" id="SSF160246">
    <property type="entry name" value="EspE N-terminal domain-like"/>
    <property type="match status" value="1"/>
</dbReference>
<comment type="similarity">
    <text evidence="1">Belongs to the GSP E family.</text>
</comment>
<organism evidence="5 6">
    <name type="scientific">Brevifollis gellanilyticus</name>
    <dbReference type="NCBI Taxonomy" id="748831"/>
    <lineage>
        <taxon>Bacteria</taxon>
        <taxon>Pseudomonadati</taxon>
        <taxon>Verrucomicrobiota</taxon>
        <taxon>Verrucomicrobiia</taxon>
        <taxon>Verrucomicrobiales</taxon>
        <taxon>Verrucomicrobiaceae</taxon>
    </lineage>
</organism>
<protein>
    <submittedName>
        <fullName evidence="5">General secretion pathway protein GspE</fullName>
    </submittedName>
</protein>
<dbReference type="AlphaFoldDB" id="A0A512M7L8"/>
<gene>
    <name evidence="5" type="ORF">BGE01nite_20230</name>
</gene>
<dbReference type="InterPro" id="IPR037257">
    <property type="entry name" value="T2SS_E_N_sf"/>
</dbReference>
<evidence type="ECO:0000256" key="3">
    <source>
        <dbReference type="ARBA" id="ARBA00022840"/>
    </source>
</evidence>
<evidence type="ECO:0000313" key="5">
    <source>
        <dbReference type="EMBL" id="GEP42732.1"/>
    </source>
</evidence>
<name>A0A512M7L8_9BACT</name>
<dbReference type="InterPro" id="IPR003593">
    <property type="entry name" value="AAA+_ATPase"/>
</dbReference>
<keyword evidence="2" id="KW-0547">Nucleotide-binding</keyword>
<dbReference type="GO" id="GO:0005524">
    <property type="term" value="F:ATP binding"/>
    <property type="evidence" value="ECO:0007669"/>
    <property type="project" value="UniProtKB-KW"/>
</dbReference>
<dbReference type="Gene3D" id="3.30.450.90">
    <property type="match status" value="1"/>
</dbReference>
<dbReference type="PANTHER" id="PTHR30258:SF2">
    <property type="entry name" value="COMG OPERON PROTEIN 1"/>
    <property type="match status" value="1"/>
</dbReference>
<dbReference type="CDD" id="cd01129">
    <property type="entry name" value="PulE-GspE-like"/>
    <property type="match status" value="1"/>
</dbReference>
<comment type="caution">
    <text evidence="5">The sequence shown here is derived from an EMBL/GenBank/DDBJ whole genome shotgun (WGS) entry which is preliminary data.</text>
</comment>
<dbReference type="InterPro" id="IPR007831">
    <property type="entry name" value="T2SS_GspE_N"/>
</dbReference>
<evidence type="ECO:0000256" key="1">
    <source>
        <dbReference type="ARBA" id="ARBA00006611"/>
    </source>
</evidence>
<keyword evidence="3" id="KW-0067">ATP-binding</keyword>
<sequence length="564" mass="63062">MTSTSLPDVLLSAAQNAGCRDQTKLRHALDDATDKRQPLIEAVLDANVVDEESFFSQLADALRMPYAKEDGEPQEGLHNRFPAKLALRHRIYPEHVSAVEATLLTYNPFDLGARQAVGQELRKRVRWKVASRHRILEALHQGYGVGAENFEELLEGREGQQEDDDMKQETTILDEADEEATVMNFVNQVFREGLKERATDIHVEPLERDLRIRYRVDGKLIEVPVPPNMRLLQASLISRLKIMAHLDIAERRLPQDGRINLELDGEPIDVRVATIPSVNGESVALRLLTRKKFDMGAIGLDPDTEAKFRKLIAAPNGIILITGPTGSGKSTTLYTLLKELNTKERRIVTIEDPVENKLDGIIQIAVKPEIDLTFAAGLRSILRGDPNVIMVGEMRDQETVEIAIRGALTGHLVLSTLHTNDAVGGISRLLDMGIEPFMVSSSVRAFQAQRLVRTLCPHCKEPSQHEESYLKAIGFPIEWKSKLFRPVGCRSCRNTGFTGRLAIMEICMMTEHLQEKINLRATVMELKAQALKDGMVPMRQYGFRKASEGITTLEEVMTVTAASE</sequence>
<dbReference type="Gene3D" id="3.40.50.300">
    <property type="entry name" value="P-loop containing nucleotide triphosphate hydrolases"/>
    <property type="match status" value="1"/>
</dbReference>
<dbReference type="InterPro" id="IPR027417">
    <property type="entry name" value="P-loop_NTPase"/>
</dbReference>
<accession>A0A512M7L8</accession>
<evidence type="ECO:0000313" key="6">
    <source>
        <dbReference type="Proteomes" id="UP000321577"/>
    </source>
</evidence>
<dbReference type="EMBL" id="BKAG01000011">
    <property type="protein sequence ID" value="GEP42732.1"/>
    <property type="molecule type" value="Genomic_DNA"/>
</dbReference>
<dbReference type="RefSeq" id="WP_146850321.1">
    <property type="nucleotide sequence ID" value="NZ_BKAG01000011.1"/>
</dbReference>
<dbReference type="Gene3D" id="3.30.300.160">
    <property type="entry name" value="Type II secretion system, protein E, N-terminal domain"/>
    <property type="match status" value="1"/>
</dbReference>
<dbReference type="SMART" id="SM00382">
    <property type="entry name" value="AAA"/>
    <property type="match status" value="1"/>
</dbReference>
<dbReference type="GO" id="GO:0005886">
    <property type="term" value="C:plasma membrane"/>
    <property type="evidence" value="ECO:0007669"/>
    <property type="project" value="TreeGrafter"/>
</dbReference>
<evidence type="ECO:0000259" key="4">
    <source>
        <dbReference type="SMART" id="SM00382"/>
    </source>
</evidence>